<dbReference type="PANTHER" id="PTHR21180:SF32">
    <property type="entry name" value="ENDONUCLEASE_EXONUCLEASE_PHOSPHATASE FAMILY DOMAIN-CONTAINING PROTEIN 1"/>
    <property type="match status" value="1"/>
</dbReference>
<evidence type="ECO:0000313" key="4">
    <source>
        <dbReference type="Proteomes" id="UP000282311"/>
    </source>
</evidence>
<dbReference type="AlphaFoldDB" id="A0A3B0BZF3"/>
<feature type="region of interest" description="Disordered" evidence="1">
    <location>
        <begin position="58"/>
        <end position="109"/>
    </location>
</feature>
<organism evidence="3 4">
    <name type="scientific">Paenibacillus ginsengarvi</name>
    <dbReference type="NCBI Taxonomy" id="400777"/>
    <lineage>
        <taxon>Bacteria</taxon>
        <taxon>Bacillati</taxon>
        <taxon>Bacillota</taxon>
        <taxon>Bacilli</taxon>
        <taxon>Bacillales</taxon>
        <taxon>Paenibacillaceae</taxon>
        <taxon>Paenibacillus</taxon>
    </lineage>
</organism>
<dbReference type="SMART" id="SM00278">
    <property type="entry name" value="HhH1"/>
    <property type="match status" value="2"/>
</dbReference>
<feature type="compositionally biased region" description="Low complexity" evidence="1">
    <location>
        <begin position="83"/>
        <end position="101"/>
    </location>
</feature>
<evidence type="ECO:0000313" key="3">
    <source>
        <dbReference type="EMBL" id="RKN79035.1"/>
    </source>
</evidence>
<dbReference type="EMBL" id="RBAH01000017">
    <property type="protein sequence ID" value="RKN79035.1"/>
    <property type="molecule type" value="Genomic_DNA"/>
</dbReference>
<evidence type="ECO:0000259" key="2">
    <source>
        <dbReference type="SMART" id="SM00278"/>
    </source>
</evidence>
<dbReference type="InterPro" id="IPR051675">
    <property type="entry name" value="Endo/Exo/Phosphatase_dom_1"/>
</dbReference>
<protein>
    <submittedName>
        <fullName evidence="3">Helix-hairpin-helix domain-containing protein</fullName>
    </submittedName>
</protein>
<dbReference type="NCBIfam" id="TIGR00426">
    <property type="entry name" value="competence protein ComEA helix-hairpin-helix repeat region"/>
    <property type="match status" value="1"/>
</dbReference>
<dbReference type="SUPFAM" id="SSF47781">
    <property type="entry name" value="RuvA domain 2-like"/>
    <property type="match status" value="1"/>
</dbReference>
<dbReference type="PANTHER" id="PTHR21180">
    <property type="entry name" value="ENDONUCLEASE/EXONUCLEASE/PHOSPHATASE FAMILY DOMAIN-CONTAINING PROTEIN 1"/>
    <property type="match status" value="1"/>
</dbReference>
<dbReference type="OrthoDB" id="9790239at2"/>
<name>A0A3B0BZF3_9BACL</name>
<feature type="domain" description="Helix-hairpin-helix DNA-binding motif class 1" evidence="2">
    <location>
        <begin position="152"/>
        <end position="171"/>
    </location>
</feature>
<evidence type="ECO:0000256" key="1">
    <source>
        <dbReference type="SAM" id="MobiDB-lite"/>
    </source>
</evidence>
<feature type="domain" description="Helix-hairpin-helix DNA-binding motif class 1" evidence="2">
    <location>
        <begin position="122"/>
        <end position="141"/>
    </location>
</feature>
<keyword evidence="4" id="KW-1185">Reference proteome</keyword>
<accession>A0A3B0BZF3</accession>
<dbReference type="Proteomes" id="UP000282311">
    <property type="component" value="Unassembled WGS sequence"/>
</dbReference>
<dbReference type="InterPro" id="IPR010994">
    <property type="entry name" value="RuvA_2-like"/>
</dbReference>
<dbReference type="GO" id="GO:0015627">
    <property type="term" value="C:type II protein secretion system complex"/>
    <property type="evidence" value="ECO:0007669"/>
    <property type="project" value="TreeGrafter"/>
</dbReference>
<gene>
    <name evidence="3" type="ORF">D7M11_21945</name>
</gene>
<sequence length="176" mass="18225">MNVKTRHRWVAAAIWGATALLLWAISGLLHGGVSGSARTGEGWIVRNADLAALFTGQEPPKSEKTSATAATPQSPQPSPKPPTAAKSAAGAAGVSGSATGVVEPKSQKAAAGVLDLNRASESELDKLPGIGPSKAKAIAEYRSREGPFRTVEDLKKVKGIGDKTFETLKPYITVDP</sequence>
<dbReference type="GO" id="GO:0003677">
    <property type="term" value="F:DNA binding"/>
    <property type="evidence" value="ECO:0007669"/>
    <property type="project" value="InterPro"/>
</dbReference>
<comment type="caution">
    <text evidence="3">The sequence shown here is derived from an EMBL/GenBank/DDBJ whole genome shotgun (WGS) entry which is preliminary data.</text>
</comment>
<dbReference type="InterPro" id="IPR003583">
    <property type="entry name" value="Hlx-hairpin-Hlx_DNA-bd_motif"/>
</dbReference>
<dbReference type="GO" id="GO:0015628">
    <property type="term" value="P:protein secretion by the type II secretion system"/>
    <property type="evidence" value="ECO:0007669"/>
    <property type="project" value="TreeGrafter"/>
</dbReference>
<reference evidence="3 4" key="1">
    <citation type="journal article" date="2007" name="Int. J. Syst. Evol. Microbiol.">
        <title>Paenibacillus ginsengarvi sp. nov., isolated from soil from ginseng cultivation.</title>
        <authorList>
            <person name="Yoon M.H."/>
            <person name="Ten L.N."/>
            <person name="Im W.T."/>
        </authorList>
    </citation>
    <scope>NUCLEOTIDE SEQUENCE [LARGE SCALE GENOMIC DNA]</scope>
    <source>
        <strain evidence="3 4">KCTC 13059</strain>
    </source>
</reference>
<dbReference type="GO" id="GO:0006281">
    <property type="term" value="P:DNA repair"/>
    <property type="evidence" value="ECO:0007669"/>
    <property type="project" value="InterPro"/>
</dbReference>
<dbReference type="RefSeq" id="WP_120749404.1">
    <property type="nucleotide sequence ID" value="NZ_RBAH01000017.1"/>
</dbReference>
<dbReference type="InterPro" id="IPR004509">
    <property type="entry name" value="Competence_ComEA_HhH"/>
</dbReference>
<dbReference type="Gene3D" id="1.10.150.320">
    <property type="entry name" value="Photosystem II 12 kDa extrinsic protein"/>
    <property type="match status" value="1"/>
</dbReference>
<dbReference type="Pfam" id="PF12836">
    <property type="entry name" value="HHH_3"/>
    <property type="match status" value="1"/>
</dbReference>
<proteinExistence type="predicted"/>